<feature type="compositionally biased region" description="Polar residues" evidence="1">
    <location>
        <begin position="204"/>
        <end position="217"/>
    </location>
</feature>
<evidence type="ECO:0000313" key="2">
    <source>
        <dbReference type="EMBL" id="CAK0910008.1"/>
    </source>
</evidence>
<dbReference type="SMART" id="SM00320">
    <property type="entry name" value="WD40"/>
    <property type="match status" value="2"/>
</dbReference>
<sequence length="258" mass="27474">MKNLTPFAKLSSLSVNCTDDFLVTSGFSVDMALDDLVTGKRISTFRGLHQNFINIVRFAHRSPHVFATCSFDHTCKLWDLREPIAATRPARSFGTPTLNVMCSFSPDDQHLLCSGVDSALLQFPVGGSSPLPGPGAEPVGSRFPVPAQNLDMNYRRSLYLADGAVVATAATNESLLRFYSQEAPHRHLGIIDFRHSLRGHGGSRTVTQEAPTGTSAPSLGGSPTAARPERGGRTDAATARAAAPAAQVRSAAVRFGPA</sequence>
<name>A0ABN9YE63_9DINO</name>
<comment type="caution">
    <text evidence="2">The sequence shown here is derived from an EMBL/GenBank/DDBJ whole genome shotgun (WGS) entry which is preliminary data.</text>
</comment>
<protein>
    <recommendedName>
        <fullName evidence="4">Peroxin-7</fullName>
    </recommendedName>
</protein>
<feature type="region of interest" description="Disordered" evidence="1">
    <location>
        <begin position="200"/>
        <end position="243"/>
    </location>
</feature>
<reference evidence="2" key="1">
    <citation type="submission" date="2023-10" db="EMBL/GenBank/DDBJ databases">
        <authorList>
            <person name="Chen Y."/>
            <person name="Shah S."/>
            <person name="Dougan E. K."/>
            <person name="Thang M."/>
            <person name="Chan C."/>
        </authorList>
    </citation>
    <scope>NUCLEOTIDE SEQUENCE [LARGE SCALE GENOMIC DNA]</scope>
</reference>
<evidence type="ECO:0000256" key="1">
    <source>
        <dbReference type="SAM" id="MobiDB-lite"/>
    </source>
</evidence>
<accession>A0ABN9YE63</accession>
<dbReference type="EMBL" id="CAUYUJ010022304">
    <property type="protein sequence ID" value="CAK0910008.1"/>
    <property type="molecule type" value="Genomic_DNA"/>
</dbReference>
<proteinExistence type="predicted"/>
<organism evidence="2 3">
    <name type="scientific">Prorocentrum cordatum</name>
    <dbReference type="NCBI Taxonomy" id="2364126"/>
    <lineage>
        <taxon>Eukaryota</taxon>
        <taxon>Sar</taxon>
        <taxon>Alveolata</taxon>
        <taxon>Dinophyceae</taxon>
        <taxon>Prorocentrales</taxon>
        <taxon>Prorocentraceae</taxon>
        <taxon>Prorocentrum</taxon>
    </lineage>
</organism>
<evidence type="ECO:0008006" key="4">
    <source>
        <dbReference type="Google" id="ProtNLM"/>
    </source>
</evidence>
<dbReference type="InterPro" id="IPR001680">
    <property type="entry name" value="WD40_rpt"/>
</dbReference>
<dbReference type="Pfam" id="PF00400">
    <property type="entry name" value="WD40"/>
    <property type="match status" value="1"/>
</dbReference>
<gene>
    <name evidence="2" type="ORF">PCOR1329_LOCUS84275</name>
</gene>
<dbReference type="PANTHER" id="PTHR47201">
    <property type="entry name" value="BNAC09G30780D PROTEIN"/>
    <property type="match status" value="1"/>
</dbReference>
<dbReference type="Gene3D" id="2.130.10.10">
    <property type="entry name" value="YVTN repeat-like/Quinoprotein amine dehydrogenase"/>
    <property type="match status" value="1"/>
</dbReference>
<dbReference type="InterPro" id="IPR015943">
    <property type="entry name" value="WD40/YVTN_repeat-like_dom_sf"/>
</dbReference>
<dbReference type="InterPro" id="IPR046377">
    <property type="entry name" value="DHU1"/>
</dbReference>
<evidence type="ECO:0000313" key="3">
    <source>
        <dbReference type="Proteomes" id="UP001189429"/>
    </source>
</evidence>
<keyword evidence="3" id="KW-1185">Reference proteome</keyword>
<dbReference type="Proteomes" id="UP001189429">
    <property type="component" value="Unassembled WGS sequence"/>
</dbReference>
<dbReference type="SUPFAM" id="SSF50978">
    <property type="entry name" value="WD40 repeat-like"/>
    <property type="match status" value="1"/>
</dbReference>
<feature type="compositionally biased region" description="Low complexity" evidence="1">
    <location>
        <begin position="234"/>
        <end position="243"/>
    </location>
</feature>
<dbReference type="PANTHER" id="PTHR47201:SF1">
    <property type="entry name" value="PROTEIN DWD HYPERSENSITIVE TO UV-B 1"/>
    <property type="match status" value="1"/>
</dbReference>
<dbReference type="InterPro" id="IPR036322">
    <property type="entry name" value="WD40_repeat_dom_sf"/>
</dbReference>